<evidence type="ECO:0000259" key="5">
    <source>
        <dbReference type="PROSITE" id="PS51391"/>
    </source>
</evidence>
<dbReference type="Pfam" id="PF01805">
    <property type="entry name" value="Surp"/>
    <property type="match status" value="1"/>
</dbReference>
<dbReference type="AlphaFoldDB" id="A0A7J7K3Z8"/>
<dbReference type="Proteomes" id="UP000593567">
    <property type="component" value="Unassembled WGS sequence"/>
</dbReference>
<sequence>MASLPQPPDDLELKNIIDKLAQFVARNGPEFEQMTKNKQKDNPQFGFLFGGTHFNYYQYRVTTEQIIQKQQVQKANNSDYVQGKMQQLKTLEQELQKKTLSVAEQIKQSEANLQAHEKAITHQQQADIEAAIGIRRSEKVKAAAADCGIDLVELDAVLTPLRNSCTKDNIQNAKSWVLVNIVDSPTSGFLSAYLINRIYTTDTTFEARLHLTYLINDVMHHCARKNSDSLKRSMENVVIPIFCLTSCQATPEQSPKLHKLLSIWTQHKYFIPEILEALECPNESYNKYQNDMMTKYSDVVAVVTQAGIDKLKSLQSQHQEFSNHLNDQLRKLQQQYEQEKSAVHATTKPAFPPVPTMMPSLPAAPQMNPSIPPPAFPPPQMPPHADMTRPPAPADMQGPIPPGAPGLFDLNQPPPIFNQPPPGFNTNVPPPMMNLSGPPPRLNQPPPFPPPNLSTEDLIPTAPYFELPAGLMCPLVKIDEIDYKPIDPKGIRLPPPAPPTDRLLQALDLFYMPPSHDCPVDAEGWEKLGLFEYYQSKNVAKKQIQEEREKKMKEEKRFKERKRSRSRSISADRDRRSRSISRERSRTNRRSRSDSRSPRRRRGSPRRSRRSRSNSPSDRRRSRSRSSSSTPPRHRQRIDRRSPTPDEMPTLGMYTVQNADTRLGLENKGAQLLKKMGWGGAGLGASEQGIVDPVKAAEVRGASDMYRGIGVDINDPYESFRKNRAGVFIQKLRDRDELLQKMKKNSEADAKKS</sequence>
<dbReference type="GO" id="GO:0003723">
    <property type="term" value="F:RNA binding"/>
    <property type="evidence" value="ECO:0007669"/>
    <property type="project" value="InterPro"/>
</dbReference>
<reference evidence="6" key="1">
    <citation type="submission" date="2020-06" db="EMBL/GenBank/DDBJ databases">
        <title>Draft genome of Bugula neritina, a colonial animal packing powerful symbionts and potential medicines.</title>
        <authorList>
            <person name="Rayko M."/>
        </authorList>
    </citation>
    <scope>NUCLEOTIDE SEQUENCE [LARGE SCALE GENOMIC DNA]</scope>
    <source>
        <strain evidence="6">Kwan_BN1</strain>
    </source>
</reference>
<feature type="coiled-coil region" evidence="1">
    <location>
        <begin position="311"/>
        <end position="342"/>
    </location>
</feature>
<dbReference type="InterPro" id="IPR000061">
    <property type="entry name" value="Surp"/>
</dbReference>
<evidence type="ECO:0000259" key="3">
    <source>
        <dbReference type="PROSITE" id="PS50128"/>
    </source>
</evidence>
<gene>
    <name evidence="6" type="ORF">EB796_009339</name>
</gene>
<organism evidence="6 7">
    <name type="scientific">Bugula neritina</name>
    <name type="common">Brown bryozoan</name>
    <name type="synonym">Sertularia neritina</name>
    <dbReference type="NCBI Taxonomy" id="10212"/>
    <lineage>
        <taxon>Eukaryota</taxon>
        <taxon>Metazoa</taxon>
        <taxon>Spiralia</taxon>
        <taxon>Lophotrochozoa</taxon>
        <taxon>Bryozoa</taxon>
        <taxon>Gymnolaemata</taxon>
        <taxon>Cheilostomatida</taxon>
        <taxon>Flustrina</taxon>
        <taxon>Buguloidea</taxon>
        <taxon>Bugulidae</taxon>
        <taxon>Bugula</taxon>
    </lineage>
</organism>
<dbReference type="InterPro" id="IPR008942">
    <property type="entry name" value="ENTH_VHS"/>
</dbReference>
<dbReference type="Pfam" id="PF25127">
    <property type="entry name" value="DUF7819"/>
    <property type="match status" value="1"/>
</dbReference>
<dbReference type="OrthoDB" id="21470at2759"/>
<dbReference type="Pfam" id="PF04818">
    <property type="entry name" value="CID"/>
    <property type="match status" value="1"/>
</dbReference>
<dbReference type="PANTHER" id="PTHR12323">
    <property type="entry name" value="SR-RELATED CTD ASSOCIATED FACTOR 6"/>
    <property type="match status" value="1"/>
</dbReference>
<evidence type="ECO:0000313" key="7">
    <source>
        <dbReference type="Proteomes" id="UP000593567"/>
    </source>
</evidence>
<dbReference type="InterPro" id="IPR006569">
    <property type="entry name" value="CID_dom"/>
</dbReference>
<evidence type="ECO:0000256" key="2">
    <source>
        <dbReference type="SAM" id="MobiDB-lite"/>
    </source>
</evidence>
<keyword evidence="7" id="KW-1185">Reference proteome</keyword>
<dbReference type="Pfam" id="PF01585">
    <property type="entry name" value="G-patch"/>
    <property type="match status" value="1"/>
</dbReference>
<dbReference type="EMBL" id="VXIV02001514">
    <property type="protein sequence ID" value="KAF6032318.1"/>
    <property type="molecule type" value="Genomic_DNA"/>
</dbReference>
<evidence type="ECO:0000313" key="6">
    <source>
        <dbReference type="EMBL" id="KAF6032318.1"/>
    </source>
</evidence>
<dbReference type="PROSITE" id="PS50128">
    <property type="entry name" value="SURP"/>
    <property type="match status" value="1"/>
</dbReference>
<feature type="region of interest" description="Disordered" evidence="2">
    <location>
        <begin position="540"/>
        <end position="652"/>
    </location>
</feature>
<dbReference type="SMART" id="SM00443">
    <property type="entry name" value="G_patch"/>
    <property type="match status" value="1"/>
</dbReference>
<feature type="compositionally biased region" description="Basic and acidic residues" evidence="2">
    <location>
        <begin position="543"/>
        <end position="558"/>
    </location>
</feature>
<protein>
    <recommendedName>
        <fullName evidence="8">Calcium homeostasis endoplasmic reticulum protein</fullName>
    </recommendedName>
</protein>
<dbReference type="PROSITE" id="PS50174">
    <property type="entry name" value="G_PATCH"/>
    <property type="match status" value="1"/>
</dbReference>
<feature type="domain" description="G-patch" evidence="4">
    <location>
        <begin position="665"/>
        <end position="714"/>
    </location>
</feature>
<dbReference type="GO" id="GO:0048471">
    <property type="term" value="C:perinuclear region of cytoplasm"/>
    <property type="evidence" value="ECO:0007669"/>
    <property type="project" value="TreeGrafter"/>
</dbReference>
<dbReference type="Gene3D" id="1.10.10.790">
    <property type="entry name" value="Surp module"/>
    <property type="match status" value="1"/>
</dbReference>
<dbReference type="Gene3D" id="1.25.40.90">
    <property type="match status" value="1"/>
</dbReference>
<evidence type="ECO:0008006" key="8">
    <source>
        <dbReference type="Google" id="ProtNLM"/>
    </source>
</evidence>
<dbReference type="PROSITE" id="PS51391">
    <property type="entry name" value="CID"/>
    <property type="match status" value="1"/>
</dbReference>
<evidence type="ECO:0000256" key="1">
    <source>
        <dbReference type="SAM" id="Coils"/>
    </source>
</evidence>
<dbReference type="InterPro" id="IPR035967">
    <property type="entry name" value="SWAP/Surp_sf"/>
</dbReference>
<dbReference type="InterPro" id="IPR000467">
    <property type="entry name" value="G_patch_dom"/>
</dbReference>
<dbReference type="SUPFAM" id="SSF109905">
    <property type="entry name" value="Surp module (SWAP domain)"/>
    <property type="match status" value="1"/>
</dbReference>
<accession>A0A7J7K3Z8</accession>
<evidence type="ECO:0000259" key="4">
    <source>
        <dbReference type="PROSITE" id="PS50174"/>
    </source>
</evidence>
<proteinExistence type="predicted"/>
<comment type="caution">
    <text evidence="6">The sequence shown here is derived from an EMBL/GenBank/DDBJ whole genome shotgun (WGS) entry which is preliminary data.</text>
</comment>
<feature type="domain" description="CID" evidence="5">
    <location>
        <begin position="146"/>
        <end position="286"/>
    </location>
</feature>
<dbReference type="PANTHER" id="PTHR12323:SF0">
    <property type="entry name" value="CALCIUM HOMEOSTASIS ENDOPLASMIC RETICULUM PROTEIN"/>
    <property type="match status" value="1"/>
</dbReference>
<name>A0A7J7K3Z8_BUGNE</name>
<feature type="coiled-coil region" evidence="1">
    <location>
        <begin position="81"/>
        <end position="126"/>
    </location>
</feature>
<dbReference type="SMART" id="SM00648">
    <property type="entry name" value="SWAP"/>
    <property type="match status" value="1"/>
</dbReference>
<keyword evidence="1" id="KW-0175">Coiled coil</keyword>
<feature type="compositionally biased region" description="Basic residues" evidence="2">
    <location>
        <begin position="598"/>
        <end position="612"/>
    </location>
</feature>
<dbReference type="GO" id="GO:0006874">
    <property type="term" value="P:intracellular calcium ion homeostasis"/>
    <property type="evidence" value="ECO:0007669"/>
    <property type="project" value="TreeGrafter"/>
</dbReference>
<feature type="compositionally biased region" description="Basic and acidic residues" evidence="2">
    <location>
        <begin position="570"/>
        <end position="597"/>
    </location>
</feature>
<feature type="domain" description="SURP motif" evidence="3">
    <location>
        <begin position="16"/>
        <end position="59"/>
    </location>
</feature>
<dbReference type="GO" id="GO:0006396">
    <property type="term" value="P:RNA processing"/>
    <property type="evidence" value="ECO:0007669"/>
    <property type="project" value="InterPro"/>
</dbReference>
<dbReference type="InterPro" id="IPR056721">
    <property type="entry name" value="DUF7819"/>
</dbReference>